<comment type="caution">
    <text evidence="4">The sequence shown here is derived from an EMBL/GenBank/DDBJ whole genome shotgun (WGS) entry which is preliminary data.</text>
</comment>
<reference evidence="4 5" key="1">
    <citation type="submission" date="2014-04" db="EMBL/GenBank/DDBJ databases">
        <authorList>
            <person name="Sears C."/>
            <person name="Carroll K."/>
            <person name="Sack B.R."/>
            <person name="Qadri F."/>
            <person name="Myers L.L."/>
            <person name="Chung G.-T."/>
            <person name="Escheverria P."/>
            <person name="Fraser C.M."/>
            <person name="Sadzewicz L."/>
            <person name="Shefchek K.A."/>
            <person name="Tallon L."/>
            <person name="Das S.P."/>
            <person name="Daugherty S."/>
            <person name="Mongodin E.F."/>
        </authorList>
    </citation>
    <scope>NUCLEOTIDE SEQUENCE [LARGE SCALE GENOMIC DNA]</scope>
    <source>
        <strain evidence="5">3775 SL(B) 10 (iv)</strain>
    </source>
</reference>
<evidence type="ECO:0000313" key="5">
    <source>
        <dbReference type="Proteomes" id="UP000028134"/>
    </source>
</evidence>
<dbReference type="Pfam" id="PF13411">
    <property type="entry name" value="MerR_1"/>
    <property type="match status" value="1"/>
</dbReference>
<feature type="domain" description="HTH merR-type" evidence="3">
    <location>
        <begin position="208"/>
        <end position="268"/>
    </location>
</feature>
<dbReference type="GO" id="GO:0006355">
    <property type="term" value="P:regulation of DNA-templated transcription"/>
    <property type="evidence" value="ECO:0007669"/>
    <property type="project" value="InterPro"/>
</dbReference>
<feature type="domain" description="Helix-turn-helix" evidence="2">
    <location>
        <begin position="58"/>
        <end position="108"/>
    </location>
</feature>
<dbReference type="RefSeq" id="WP_032945838.1">
    <property type="nucleotide sequence ID" value="NZ_JNHI01000019.1"/>
</dbReference>
<organism evidence="4 5">
    <name type="scientific">Phocaeicola vulgatus str. 3775 SL</name>
    <name type="common">B</name>
    <name type="synonym">iv</name>
    <dbReference type="NCBI Taxonomy" id="1339350"/>
    <lineage>
        <taxon>Bacteria</taxon>
        <taxon>Pseudomonadati</taxon>
        <taxon>Bacteroidota</taxon>
        <taxon>Bacteroidia</taxon>
        <taxon>Bacteroidales</taxon>
        <taxon>Bacteroidaceae</taxon>
        <taxon>Phocaeicola</taxon>
    </lineage>
</organism>
<dbReference type="Proteomes" id="UP000028134">
    <property type="component" value="Unassembled WGS sequence"/>
</dbReference>
<evidence type="ECO:0000259" key="3">
    <source>
        <dbReference type="Pfam" id="PF13411"/>
    </source>
</evidence>
<dbReference type="InterPro" id="IPR000551">
    <property type="entry name" value="MerR-type_HTH_dom"/>
</dbReference>
<evidence type="ECO:0000259" key="2">
    <source>
        <dbReference type="Pfam" id="PF12728"/>
    </source>
</evidence>
<dbReference type="EMBL" id="JNHI01000019">
    <property type="protein sequence ID" value="KDS29690.1"/>
    <property type="molecule type" value="Genomic_DNA"/>
</dbReference>
<sequence length="313" mass="36306">MKATKKCQFCGKPFVTRSGMQRYCSEACQAEAKRARTVQKNNLFKVARPLMEIQHQEYLTFSKAATLMGCSRQYVYKLVALGKLKASRISSRMAFIRKADIERMLEGNPYHRVLPGSTSASRKPAPSSLPAKKEKREKETDEVPDFYSGEEVMTLYKVKQSWLYTTAKRNRIPICRIAGKNYYSKKHIDDFFGVSVDISRITDWLLTEEAEELFGMNPSALRAYAYRHKIPTKREYGRTYYSKSHLDELRRTDLVNDERYYTVEQVQQIYGLSSANICHIVKVKHIEKIKVGVKNLLLRSDVERVMAERNKQP</sequence>
<dbReference type="AlphaFoldDB" id="A0A078R2Z4"/>
<dbReference type="Gene3D" id="1.10.1660.10">
    <property type="match status" value="1"/>
</dbReference>
<dbReference type="PATRIC" id="fig|1339350.3.peg.2715"/>
<feature type="compositionally biased region" description="Basic and acidic residues" evidence="1">
    <location>
        <begin position="131"/>
        <end position="141"/>
    </location>
</feature>
<name>A0A078R2Z4_PHOVU</name>
<protein>
    <submittedName>
        <fullName evidence="4">DNA binding, excisionase family domain protein</fullName>
    </submittedName>
</protein>
<gene>
    <name evidence="4" type="ORF">M097_2834</name>
</gene>
<evidence type="ECO:0000313" key="4">
    <source>
        <dbReference type="EMBL" id="KDS29690.1"/>
    </source>
</evidence>
<dbReference type="Pfam" id="PF12728">
    <property type="entry name" value="HTH_17"/>
    <property type="match status" value="1"/>
</dbReference>
<evidence type="ECO:0000256" key="1">
    <source>
        <dbReference type="SAM" id="MobiDB-lite"/>
    </source>
</evidence>
<proteinExistence type="predicted"/>
<dbReference type="InterPro" id="IPR041657">
    <property type="entry name" value="HTH_17"/>
</dbReference>
<dbReference type="GO" id="GO:0003677">
    <property type="term" value="F:DNA binding"/>
    <property type="evidence" value="ECO:0007669"/>
    <property type="project" value="InterPro"/>
</dbReference>
<feature type="region of interest" description="Disordered" evidence="1">
    <location>
        <begin position="112"/>
        <end position="143"/>
    </location>
</feature>
<accession>A0A078R2Z4</accession>